<feature type="binding site" evidence="10">
    <location>
        <begin position="96"/>
        <end position="106"/>
    </location>
    <ligand>
        <name>ATP</name>
        <dbReference type="ChEBI" id="CHEBI:30616"/>
    </ligand>
</feature>
<dbReference type="Gene3D" id="3.30.70.890">
    <property type="entry name" value="GHMP kinase, C-terminal domain"/>
    <property type="match status" value="1"/>
</dbReference>
<keyword evidence="4 10" id="KW-0808">Transferase</keyword>
<dbReference type="SUPFAM" id="SSF54211">
    <property type="entry name" value="Ribosomal protein S5 domain 2-like"/>
    <property type="match status" value="1"/>
</dbReference>
<comment type="similarity">
    <text evidence="1 10">Belongs to the GHMP kinase family. IspE subfamily.</text>
</comment>
<keyword evidence="8 10" id="KW-0414">Isoprene biosynthesis</keyword>
<comment type="function">
    <text evidence="10">Catalyzes the phosphorylation of the position 2 hydroxy group of 4-diphosphocytidyl-2C-methyl-D-erythritol.</text>
</comment>
<dbReference type="GO" id="GO:0016114">
    <property type="term" value="P:terpenoid biosynthetic process"/>
    <property type="evidence" value="ECO:0007669"/>
    <property type="project" value="UniProtKB-UniRule"/>
</dbReference>
<sequence>MSDPFATVFPAPAKINRFLQITGRRPDGYHELQTVFQFVGLQDELRFSPLPGGVFELDAPAELQAADNLCLQAARIVSGASGRDFGVRIELTKRIPVGGGLGGGSSDAATTLVALNHLFGLGLELGELVELALKLGADVPVFVHGRAAWAEGVGDRLVPVEPETPWALLIDPGVAVSTATMFRSGELTRDCPAERIAHSGYAALKNVFEPLARRSHPRIDAALHWLEGLGVEARLSGTGGCLFGLFATEAEAQQARSQQPDAWRSWVVRLCNRSPLCAWHPGVAQDGAVS</sequence>
<evidence type="ECO:0000256" key="2">
    <source>
        <dbReference type="ARBA" id="ARBA00012052"/>
    </source>
</evidence>
<dbReference type="EC" id="2.7.1.148" evidence="2 10"/>
<keyword evidence="5 10" id="KW-0547">Nucleotide-binding</keyword>
<evidence type="ECO:0000256" key="10">
    <source>
        <dbReference type="HAMAP-Rule" id="MF_00061"/>
    </source>
</evidence>
<dbReference type="GO" id="GO:0005524">
    <property type="term" value="F:ATP binding"/>
    <property type="evidence" value="ECO:0007669"/>
    <property type="project" value="UniProtKB-UniRule"/>
</dbReference>
<dbReference type="UniPathway" id="UPA00056">
    <property type="reaction ID" value="UER00094"/>
</dbReference>
<dbReference type="InterPro" id="IPR020568">
    <property type="entry name" value="Ribosomal_Su5_D2-typ_SF"/>
</dbReference>
<protein>
    <recommendedName>
        <fullName evidence="3 10">4-diphosphocytidyl-2-C-methyl-D-erythritol kinase</fullName>
        <shortName evidence="10">CMK</shortName>
        <ecNumber evidence="2 10">2.7.1.148</ecNumber>
    </recommendedName>
    <alternativeName>
        <fullName evidence="9 10">4-(cytidine-5'-diphospho)-2-C-methyl-D-erythritol kinase</fullName>
    </alternativeName>
</protein>
<evidence type="ECO:0000259" key="11">
    <source>
        <dbReference type="Pfam" id="PF00288"/>
    </source>
</evidence>
<evidence type="ECO:0000256" key="4">
    <source>
        <dbReference type="ARBA" id="ARBA00022679"/>
    </source>
</evidence>
<evidence type="ECO:0000256" key="7">
    <source>
        <dbReference type="ARBA" id="ARBA00022840"/>
    </source>
</evidence>
<organism evidence="13 14">
    <name type="scientific">Thioalkalivibrio nitratireducens (strain DSM 14787 / UNIQEM 213 / ALEN2)</name>
    <dbReference type="NCBI Taxonomy" id="1255043"/>
    <lineage>
        <taxon>Bacteria</taxon>
        <taxon>Pseudomonadati</taxon>
        <taxon>Pseudomonadota</taxon>
        <taxon>Gammaproteobacteria</taxon>
        <taxon>Chromatiales</taxon>
        <taxon>Ectothiorhodospiraceae</taxon>
        <taxon>Thioalkalivibrio</taxon>
    </lineage>
</organism>
<evidence type="ECO:0000259" key="12">
    <source>
        <dbReference type="Pfam" id="PF08544"/>
    </source>
</evidence>
<keyword evidence="14" id="KW-1185">Reference proteome</keyword>
<dbReference type="Proteomes" id="UP000010809">
    <property type="component" value="Chromosome"/>
</dbReference>
<dbReference type="PIRSF" id="PIRSF010376">
    <property type="entry name" value="IspE"/>
    <property type="match status" value="1"/>
</dbReference>
<dbReference type="AlphaFoldDB" id="L0DZC2"/>
<accession>L0DZC2</accession>
<dbReference type="GO" id="GO:0019288">
    <property type="term" value="P:isopentenyl diphosphate biosynthetic process, methylerythritol 4-phosphate pathway"/>
    <property type="evidence" value="ECO:0007669"/>
    <property type="project" value="UniProtKB-UniRule"/>
</dbReference>
<evidence type="ECO:0000313" key="13">
    <source>
        <dbReference type="EMBL" id="AGA34315.1"/>
    </source>
</evidence>
<dbReference type="OrthoDB" id="9809438at2"/>
<evidence type="ECO:0000256" key="8">
    <source>
        <dbReference type="ARBA" id="ARBA00023229"/>
    </source>
</evidence>
<dbReference type="EMBL" id="CP003989">
    <property type="protein sequence ID" value="AGA34315.1"/>
    <property type="molecule type" value="Genomic_DNA"/>
</dbReference>
<dbReference type="HOGENOM" id="CLU_053057_3_0_6"/>
<dbReference type="InterPro" id="IPR014721">
    <property type="entry name" value="Ribsml_uS5_D2-typ_fold_subgr"/>
</dbReference>
<dbReference type="STRING" id="1255043.TVNIR_2674"/>
<dbReference type="GO" id="GO:0050515">
    <property type="term" value="F:4-(cytidine 5'-diphospho)-2-C-methyl-D-erythritol kinase activity"/>
    <property type="evidence" value="ECO:0007669"/>
    <property type="project" value="UniProtKB-UniRule"/>
</dbReference>
<feature type="active site" evidence="10">
    <location>
        <position position="138"/>
    </location>
</feature>
<dbReference type="InterPro" id="IPR036554">
    <property type="entry name" value="GHMP_kinase_C_sf"/>
</dbReference>
<evidence type="ECO:0000256" key="6">
    <source>
        <dbReference type="ARBA" id="ARBA00022777"/>
    </source>
</evidence>
<gene>
    <name evidence="13" type="primary">ispE [H]</name>
    <name evidence="10" type="synonym">ispE</name>
    <name evidence="13" type="ordered locus">TVNIR_2674</name>
</gene>
<evidence type="ECO:0000256" key="3">
    <source>
        <dbReference type="ARBA" id="ARBA00017473"/>
    </source>
</evidence>
<dbReference type="InterPro" id="IPR013750">
    <property type="entry name" value="GHMP_kinase_C_dom"/>
</dbReference>
<dbReference type="PATRIC" id="fig|1255043.3.peg.2700"/>
<dbReference type="RefSeq" id="WP_015259426.1">
    <property type="nucleotide sequence ID" value="NC_019902.2"/>
</dbReference>
<dbReference type="HAMAP" id="MF_00061">
    <property type="entry name" value="IspE"/>
    <property type="match status" value="1"/>
</dbReference>
<dbReference type="eggNOG" id="COG1947">
    <property type="taxonomic scope" value="Bacteria"/>
</dbReference>
<feature type="active site" evidence="10">
    <location>
        <position position="14"/>
    </location>
</feature>
<dbReference type="Pfam" id="PF08544">
    <property type="entry name" value="GHMP_kinases_C"/>
    <property type="match status" value="1"/>
</dbReference>
<keyword evidence="6 10" id="KW-0418">Kinase</keyword>
<evidence type="ECO:0000256" key="5">
    <source>
        <dbReference type="ARBA" id="ARBA00022741"/>
    </source>
</evidence>
<dbReference type="KEGG" id="tni:TVNIR_2674"/>
<proteinExistence type="inferred from homology"/>
<feature type="domain" description="GHMP kinase N-terminal" evidence="11">
    <location>
        <begin position="68"/>
        <end position="145"/>
    </location>
</feature>
<reference evidence="13" key="1">
    <citation type="submission" date="2015-12" db="EMBL/GenBank/DDBJ databases">
        <authorList>
            <person name="Tikhonova T.V."/>
            <person name="Pavlov A.R."/>
            <person name="Beletsky A.V."/>
            <person name="Mardanov A.V."/>
            <person name="Sorokin D.Y."/>
            <person name="Ravin N.V."/>
            <person name="Popov V.O."/>
        </authorList>
    </citation>
    <scope>NUCLEOTIDE SEQUENCE</scope>
    <source>
        <strain evidence="13">DSM 14787</strain>
    </source>
</reference>
<dbReference type="Gene3D" id="3.30.230.10">
    <property type="match status" value="1"/>
</dbReference>
<name>L0DZC2_THIND</name>
<dbReference type="NCBIfam" id="TIGR00154">
    <property type="entry name" value="ispE"/>
    <property type="match status" value="1"/>
</dbReference>
<comment type="pathway">
    <text evidence="10">Isoprenoid biosynthesis; isopentenyl diphosphate biosynthesis via DXP pathway; isopentenyl diphosphate from 1-deoxy-D-xylulose 5-phosphate: step 3/6.</text>
</comment>
<dbReference type="InterPro" id="IPR004424">
    <property type="entry name" value="IspE"/>
</dbReference>
<keyword evidence="7 10" id="KW-0067">ATP-binding</keyword>
<dbReference type="Pfam" id="PF00288">
    <property type="entry name" value="GHMP_kinases_N"/>
    <property type="match status" value="1"/>
</dbReference>
<evidence type="ECO:0000313" key="14">
    <source>
        <dbReference type="Proteomes" id="UP000010809"/>
    </source>
</evidence>
<dbReference type="InterPro" id="IPR006204">
    <property type="entry name" value="GHMP_kinase_N_dom"/>
</dbReference>
<dbReference type="PANTHER" id="PTHR43527">
    <property type="entry name" value="4-DIPHOSPHOCYTIDYL-2-C-METHYL-D-ERYTHRITOL KINASE, CHLOROPLASTIC"/>
    <property type="match status" value="1"/>
</dbReference>
<feature type="domain" description="GHMP kinase C-terminal" evidence="12">
    <location>
        <begin position="204"/>
        <end position="258"/>
    </location>
</feature>
<evidence type="ECO:0000256" key="1">
    <source>
        <dbReference type="ARBA" id="ARBA00009684"/>
    </source>
</evidence>
<dbReference type="SUPFAM" id="SSF55060">
    <property type="entry name" value="GHMP Kinase, C-terminal domain"/>
    <property type="match status" value="1"/>
</dbReference>
<evidence type="ECO:0000256" key="9">
    <source>
        <dbReference type="ARBA" id="ARBA00032554"/>
    </source>
</evidence>
<comment type="catalytic activity">
    <reaction evidence="10">
        <text>4-CDP-2-C-methyl-D-erythritol + ATP = 4-CDP-2-C-methyl-D-erythritol 2-phosphate + ADP + H(+)</text>
        <dbReference type="Rhea" id="RHEA:18437"/>
        <dbReference type="ChEBI" id="CHEBI:15378"/>
        <dbReference type="ChEBI" id="CHEBI:30616"/>
        <dbReference type="ChEBI" id="CHEBI:57823"/>
        <dbReference type="ChEBI" id="CHEBI:57919"/>
        <dbReference type="ChEBI" id="CHEBI:456216"/>
        <dbReference type="EC" id="2.7.1.148"/>
    </reaction>
</comment>
<dbReference type="PANTHER" id="PTHR43527:SF2">
    <property type="entry name" value="4-DIPHOSPHOCYTIDYL-2-C-METHYL-D-ERYTHRITOL KINASE, CHLOROPLASTIC"/>
    <property type="match status" value="1"/>
</dbReference>